<evidence type="ECO:0000313" key="2">
    <source>
        <dbReference type="EMBL" id="PLB35923.1"/>
    </source>
</evidence>
<dbReference type="Proteomes" id="UP000234585">
    <property type="component" value="Unassembled WGS sequence"/>
</dbReference>
<dbReference type="EMBL" id="KZ559156">
    <property type="protein sequence ID" value="PLB35923.1"/>
    <property type="molecule type" value="Genomic_DNA"/>
</dbReference>
<keyword evidence="3" id="KW-1185">Reference proteome</keyword>
<evidence type="ECO:0000313" key="3">
    <source>
        <dbReference type="Proteomes" id="UP000234585"/>
    </source>
</evidence>
<organism evidence="2 3">
    <name type="scientific">Aspergillus candidus</name>
    <dbReference type="NCBI Taxonomy" id="41067"/>
    <lineage>
        <taxon>Eukaryota</taxon>
        <taxon>Fungi</taxon>
        <taxon>Dikarya</taxon>
        <taxon>Ascomycota</taxon>
        <taxon>Pezizomycotina</taxon>
        <taxon>Eurotiomycetes</taxon>
        <taxon>Eurotiomycetidae</taxon>
        <taxon>Eurotiales</taxon>
        <taxon>Aspergillaceae</taxon>
        <taxon>Aspergillus</taxon>
        <taxon>Aspergillus subgen. Circumdati</taxon>
    </lineage>
</organism>
<dbReference type="GeneID" id="36520636"/>
<reference evidence="2 3" key="1">
    <citation type="submission" date="2017-12" db="EMBL/GenBank/DDBJ databases">
        <authorList>
            <consortium name="DOE Joint Genome Institute"/>
            <person name="Haridas S."/>
            <person name="Kjaerbolling I."/>
            <person name="Vesth T.C."/>
            <person name="Frisvad J.C."/>
            <person name="Nybo J.L."/>
            <person name="Theobald S."/>
            <person name="Kuo A."/>
            <person name="Bowyer P."/>
            <person name="Matsuda Y."/>
            <person name="Mondo S."/>
            <person name="Lyhne E.K."/>
            <person name="Kogle M.E."/>
            <person name="Clum A."/>
            <person name="Lipzen A."/>
            <person name="Salamov A."/>
            <person name="Ngan C.Y."/>
            <person name="Daum C."/>
            <person name="Chiniquy J."/>
            <person name="Barry K."/>
            <person name="LaButti K."/>
            <person name="Simmons B.A."/>
            <person name="Magnuson J.K."/>
            <person name="Mortensen U.H."/>
            <person name="Larsen T.O."/>
            <person name="Grigoriev I.V."/>
            <person name="Baker S.E."/>
            <person name="Andersen M.R."/>
            <person name="Nordberg H.P."/>
            <person name="Cantor M.N."/>
            <person name="Hua S.X."/>
        </authorList>
    </citation>
    <scope>NUCLEOTIDE SEQUENCE [LARGE SCALE GENOMIC DNA]</scope>
    <source>
        <strain evidence="2 3">CBS 102.13</strain>
    </source>
</reference>
<proteinExistence type="predicted"/>
<feature type="transmembrane region" description="Helical" evidence="1">
    <location>
        <begin position="41"/>
        <end position="59"/>
    </location>
</feature>
<protein>
    <submittedName>
        <fullName evidence="2">Uncharacterized protein</fullName>
    </submittedName>
</protein>
<sequence length="81" mass="9301">MMHWRDAKGHCGSENLAHCCLRCLIVKKTLSPCPLNVPCEILISFFFTYPLFCVSYNLCNHKKHMARFMGAVIKPVQRNST</sequence>
<accession>A0A2I2F5N4</accession>
<keyword evidence="1" id="KW-1133">Transmembrane helix</keyword>
<name>A0A2I2F5N4_ASPCN</name>
<dbReference type="RefSeq" id="XP_024669935.1">
    <property type="nucleotide sequence ID" value="XM_024813476.1"/>
</dbReference>
<keyword evidence="1" id="KW-0812">Transmembrane</keyword>
<gene>
    <name evidence="2" type="ORF">BDW47DRAFT_109480</name>
</gene>
<evidence type="ECO:0000256" key="1">
    <source>
        <dbReference type="SAM" id="Phobius"/>
    </source>
</evidence>
<keyword evidence="1" id="KW-0472">Membrane</keyword>
<dbReference type="AlphaFoldDB" id="A0A2I2F5N4"/>